<organism evidence="1">
    <name type="scientific">Bactrocera latifrons</name>
    <name type="common">Malaysian fruit fly</name>
    <name type="synonym">Chaetodacus latifrons</name>
    <dbReference type="NCBI Taxonomy" id="174628"/>
    <lineage>
        <taxon>Eukaryota</taxon>
        <taxon>Metazoa</taxon>
        <taxon>Ecdysozoa</taxon>
        <taxon>Arthropoda</taxon>
        <taxon>Hexapoda</taxon>
        <taxon>Insecta</taxon>
        <taxon>Pterygota</taxon>
        <taxon>Neoptera</taxon>
        <taxon>Endopterygota</taxon>
        <taxon>Diptera</taxon>
        <taxon>Brachycera</taxon>
        <taxon>Muscomorpha</taxon>
        <taxon>Tephritoidea</taxon>
        <taxon>Tephritidae</taxon>
        <taxon>Bactrocera</taxon>
        <taxon>Bactrocera</taxon>
    </lineage>
</organism>
<accession>A0A0K8U9K4</accession>
<evidence type="ECO:0000313" key="1">
    <source>
        <dbReference type="EMBL" id="JAI23040.1"/>
    </source>
</evidence>
<proteinExistence type="predicted"/>
<protein>
    <submittedName>
        <fullName evidence="1">Uncharacterized protein</fullName>
    </submittedName>
</protein>
<dbReference type="OrthoDB" id="265717at2759"/>
<name>A0A0K8U9K4_BACLA</name>
<reference evidence="1" key="1">
    <citation type="submission" date="2015-06" db="EMBL/GenBank/DDBJ databases">
        <authorList>
            <person name="Hoefler B.C."/>
            <person name="Straight P.D."/>
        </authorList>
    </citation>
    <scope>NUCLEOTIDE SEQUENCE</scope>
</reference>
<gene>
    <name evidence="1" type="ORF">c0_g2_i8</name>
</gene>
<dbReference type="InterPro" id="IPR011990">
    <property type="entry name" value="TPR-like_helical_dom_sf"/>
</dbReference>
<dbReference type="AlphaFoldDB" id="A0A0K8U9K4"/>
<dbReference type="EMBL" id="GDHF01029274">
    <property type="protein sequence ID" value="JAI23040.1"/>
    <property type="molecule type" value="Transcribed_RNA"/>
</dbReference>
<dbReference type="Gene3D" id="1.25.40.10">
    <property type="entry name" value="Tetratricopeptide repeat domain"/>
    <property type="match status" value="1"/>
</dbReference>
<sequence>MRLPLLKVLRCIYMLSKISNVWIGPRLIKLQGFFKMNLFFKLSIYAQPLQIFISYIDLMNTPAQRRAELQANYYFFCICAKCTNTAETHEMLAAACTNKNCNEFLDINLNNCPRCDAGVSPKHRNAYNEAMTITKTHLENMKDIACE</sequence>